<proteinExistence type="predicted"/>
<dbReference type="EMBL" id="RDQH01000328">
    <property type="protein sequence ID" value="RXI06163.1"/>
    <property type="molecule type" value="Genomic_DNA"/>
</dbReference>
<evidence type="ECO:0000313" key="2">
    <source>
        <dbReference type="EMBL" id="RXI06163.1"/>
    </source>
</evidence>
<name>A0A498KLF3_MALDO</name>
<reference evidence="2 3" key="1">
    <citation type="submission" date="2018-10" db="EMBL/GenBank/DDBJ databases">
        <title>A high-quality apple genome assembly.</title>
        <authorList>
            <person name="Hu J."/>
        </authorList>
    </citation>
    <scope>NUCLEOTIDE SEQUENCE [LARGE SCALE GENOMIC DNA]</scope>
    <source>
        <strain evidence="3">cv. HFTH1</strain>
        <tissue evidence="2">Young leaf</tissue>
    </source>
</reference>
<evidence type="ECO:0000256" key="1">
    <source>
        <dbReference type="SAM" id="Phobius"/>
    </source>
</evidence>
<sequence length="97" mass="11049">MGREHTKNRLDSTLPLAFLFTVGFTLFQGPYGFVHQHLAPSVGIDTKSYVGSLSIFHLRHESAKTQKTQSFSRKPLQTPSLMISLTFNELNKQFHKK</sequence>
<feature type="transmembrane region" description="Helical" evidence="1">
    <location>
        <begin position="12"/>
        <end position="31"/>
    </location>
</feature>
<comment type="caution">
    <text evidence="2">The sequence shown here is derived from an EMBL/GenBank/DDBJ whole genome shotgun (WGS) entry which is preliminary data.</text>
</comment>
<dbReference type="Proteomes" id="UP000290289">
    <property type="component" value="Chromosome 2"/>
</dbReference>
<evidence type="ECO:0000313" key="3">
    <source>
        <dbReference type="Proteomes" id="UP000290289"/>
    </source>
</evidence>
<accession>A0A498KLF3</accession>
<organism evidence="2 3">
    <name type="scientific">Malus domestica</name>
    <name type="common">Apple</name>
    <name type="synonym">Pyrus malus</name>
    <dbReference type="NCBI Taxonomy" id="3750"/>
    <lineage>
        <taxon>Eukaryota</taxon>
        <taxon>Viridiplantae</taxon>
        <taxon>Streptophyta</taxon>
        <taxon>Embryophyta</taxon>
        <taxon>Tracheophyta</taxon>
        <taxon>Spermatophyta</taxon>
        <taxon>Magnoliopsida</taxon>
        <taxon>eudicotyledons</taxon>
        <taxon>Gunneridae</taxon>
        <taxon>Pentapetalae</taxon>
        <taxon>rosids</taxon>
        <taxon>fabids</taxon>
        <taxon>Rosales</taxon>
        <taxon>Rosaceae</taxon>
        <taxon>Amygdaloideae</taxon>
        <taxon>Maleae</taxon>
        <taxon>Malus</taxon>
    </lineage>
</organism>
<keyword evidence="1" id="KW-1133">Transmembrane helix</keyword>
<protein>
    <submittedName>
        <fullName evidence="2">Uncharacterized protein</fullName>
    </submittedName>
</protein>
<keyword evidence="1" id="KW-0472">Membrane</keyword>
<gene>
    <name evidence="2" type="ORF">DVH24_018205</name>
</gene>
<dbReference type="AlphaFoldDB" id="A0A498KLF3"/>
<keyword evidence="1" id="KW-0812">Transmembrane</keyword>
<keyword evidence="3" id="KW-1185">Reference proteome</keyword>